<name>A0ABW5SZ12_9BACI</name>
<feature type="region of interest" description="Disordered" evidence="1">
    <location>
        <begin position="36"/>
        <end position="59"/>
    </location>
</feature>
<gene>
    <name evidence="3" type="ORF">ACFSUB_05820</name>
</gene>
<keyword evidence="2" id="KW-0732">Signal</keyword>
<feature type="signal peptide" evidence="2">
    <location>
        <begin position="1"/>
        <end position="17"/>
    </location>
</feature>
<evidence type="ECO:0008006" key="5">
    <source>
        <dbReference type="Google" id="ProtNLM"/>
    </source>
</evidence>
<dbReference type="Proteomes" id="UP001597520">
    <property type="component" value="Unassembled WGS sequence"/>
</dbReference>
<feature type="chain" id="PRO_5045537259" description="DUF4309 domain-containing protein" evidence="2">
    <location>
        <begin position="18"/>
        <end position="188"/>
    </location>
</feature>
<evidence type="ECO:0000256" key="1">
    <source>
        <dbReference type="SAM" id="MobiDB-lite"/>
    </source>
</evidence>
<organism evidence="3 4">
    <name type="scientific">Salibacterium lacus</name>
    <dbReference type="NCBI Taxonomy" id="1898109"/>
    <lineage>
        <taxon>Bacteria</taxon>
        <taxon>Bacillati</taxon>
        <taxon>Bacillota</taxon>
        <taxon>Bacilli</taxon>
        <taxon>Bacillales</taxon>
        <taxon>Bacillaceae</taxon>
    </lineage>
</organism>
<reference evidence="4" key="1">
    <citation type="journal article" date="2019" name="Int. J. Syst. Evol. Microbiol.">
        <title>The Global Catalogue of Microorganisms (GCM) 10K type strain sequencing project: providing services to taxonomists for standard genome sequencing and annotation.</title>
        <authorList>
            <consortium name="The Broad Institute Genomics Platform"/>
            <consortium name="The Broad Institute Genome Sequencing Center for Infectious Disease"/>
            <person name="Wu L."/>
            <person name="Ma J."/>
        </authorList>
    </citation>
    <scope>NUCLEOTIDE SEQUENCE [LARGE SCALE GENOMIC DNA]</scope>
    <source>
        <strain evidence="4">KCTC 33792</strain>
    </source>
</reference>
<dbReference type="RefSeq" id="WP_380712245.1">
    <property type="nucleotide sequence ID" value="NZ_JBHUML010000002.1"/>
</dbReference>
<evidence type="ECO:0000256" key="2">
    <source>
        <dbReference type="SAM" id="SignalP"/>
    </source>
</evidence>
<keyword evidence="4" id="KW-1185">Reference proteome</keyword>
<evidence type="ECO:0000313" key="4">
    <source>
        <dbReference type="Proteomes" id="UP001597520"/>
    </source>
</evidence>
<dbReference type="EMBL" id="JBHUML010000002">
    <property type="protein sequence ID" value="MFD2704979.1"/>
    <property type="molecule type" value="Genomic_DNA"/>
</dbReference>
<comment type="caution">
    <text evidence="3">The sequence shown here is derived from an EMBL/GenBank/DDBJ whole genome shotgun (WGS) entry which is preliminary data.</text>
</comment>
<proteinExistence type="predicted"/>
<sequence>MKKTGTAVLLISAGLLASCGQSDMKENSTVQAAATSSAVQVEEKQPLSDVKSATDQKEEGAEQFNSLFEDEAITTLFSMLQRDRQQIEKEAGTPVEEGSFEGAAFMDYGSGTFFFPDGSQQAETFAVQNPSVQAEKVSKQIGSPDEEYENKMEELWTQEYKYEDGTIIVEKPDETADEVSTVWFETSS</sequence>
<feature type="compositionally biased region" description="Basic and acidic residues" evidence="1">
    <location>
        <begin position="41"/>
        <end position="59"/>
    </location>
</feature>
<protein>
    <recommendedName>
        <fullName evidence="5">DUF4309 domain-containing protein</fullName>
    </recommendedName>
</protein>
<evidence type="ECO:0000313" key="3">
    <source>
        <dbReference type="EMBL" id="MFD2704979.1"/>
    </source>
</evidence>
<dbReference type="PROSITE" id="PS51257">
    <property type="entry name" value="PROKAR_LIPOPROTEIN"/>
    <property type="match status" value="1"/>
</dbReference>
<accession>A0ABW5SZ12</accession>